<evidence type="ECO:0000256" key="5">
    <source>
        <dbReference type="ARBA" id="ARBA00022679"/>
    </source>
</evidence>
<keyword evidence="5" id="KW-0808">Transferase</keyword>
<feature type="transmembrane region" description="Helical" evidence="10">
    <location>
        <begin position="39"/>
        <end position="60"/>
    </location>
</feature>
<keyword evidence="8 10" id="KW-1133">Transmembrane helix</keyword>
<comment type="similarity">
    <text evidence="2 10">Belongs to the class VI-like SAM-binding methyltransferase superfamily. Isoprenylcysteine carboxyl methyltransferase family.</text>
</comment>
<evidence type="ECO:0000256" key="8">
    <source>
        <dbReference type="ARBA" id="ARBA00022989"/>
    </source>
</evidence>
<dbReference type="Proteomes" id="UP000054988">
    <property type="component" value="Unassembled WGS sequence"/>
</dbReference>
<keyword evidence="4 10" id="KW-0489">Methyltransferase</keyword>
<evidence type="ECO:0000313" key="12">
    <source>
        <dbReference type="Proteomes" id="UP000054988"/>
    </source>
</evidence>
<evidence type="ECO:0000256" key="4">
    <source>
        <dbReference type="ARBA" id="ARBA00022603"/>
    </source>
</evidence>
<dbReference type="InterPro" id="IPR007269">
    <property type="entry name" value="ICMT_MeTrfase"/>
</dbReference>
<comment type="catalytic activity">
    <reaction evidence="10">
        <text>[protein]-C-terminal S-[(2E,6E)-farnesyl]-L-cysteine + S-adenosyl-L-methionine = [protein]-C-terminal S-[(2E,6E)-farnesyl]-L-cysteine methyl ester + S-adenosyl-L-homocysteine</text>
        <dbReference type="Rhea" id="RHEA:21672"/>
        <dbReference type="Rhea" id="RHEA-COMP:12125"/>
        <dbReference type="Rhea" id="RHEA-COMP:12126"/>
        <dbReference type="ChEBI" id="CHEBI:57856"/>
        <dbReference type="ChEBI" id="CHEBI:59789"/>
        <dbReference type="ChEBI" id="CHEBI:90510"/>
        <dbReference type="ChEBI" id="CHEBI:90511"/>
        <dbReference type="EC" id="2.1.1.100"/>
    </reaction>
</comment>
<feature type="transmembrane region" description="Helical" evidence="10">
    <location>
        <begin position="140"/>
        <end position="160"/>
    </location>
</feature>
<dbReference type="eggNOG" id="KOG2628">
    <property type="taxonomic scope" value="Eukaryota"/>
</dbReference>
<protein>
    <recommendedName>
        <fullName evidence="3 10">Protein-S-isoprenylcysteine O-methyltransferase</fullName>
        <ecNumber evidence="3 10">2.1.1.100</ecNumber>
    </recommendedName>
</protein>
<feature type="transmembrane region" description="Helical" evidence="10">
    <location>
        <begin position="195"/>
        <end position="220"/>
    </location>
</feature>
<evidence type="ECO:0000256" key="7">
    <source>
        <dbReference type="ARBA" id="ARBA00022692"/>
    </source>
</evidence>
<keyword evidence="10" id="KW-0256">Endoplasmic reticulum</keyword>
<dbReference type="EC" id="2.1.1.100" evidence="3 10"/>
<dbReference type="GO" id="GO:0005789">
    <property type="term" value="C:endoplasmic reticulum membrane"/>
    <property type="evidence" value="ECO:0007669"/>
    <property type="project" value="UniProtKB-SubCell"/>
</dbReference>
<accession>A0A0W0FK26</accession>
<evidence type="ECO:0000256" key="1">
    <source>
        <dbReference type="ARBA" id="ARBA00004141"/>
    </source>
</evidence>
<organism evidence="11 12">
    <name type="scientific">Moniliophthora roreri</name>
    <name type="common">Frosty pod rot fungus</name>
    <name type="synonym">Monilia roreri</name>
    <dbReference type="NCBI Taxonomy" id="221103"/>
    <lineage>
        <taxon>Eukaryota</taxon>
        <taxon>Fungi</taxon>
        <taxon>Dikarya</taxon>
        <taxon>Basidiomycota</taxon>
        <taxon>Agaricomycotina</taxon>
        <taxon>Agaricomycetes</taxon>
        <taxon>Agaricomycetidae</taxon>
        <taxon>Agaricales</taxon>
        <taxon>Marasmiineae</taxon>
        <taxon>Marasmiaceae</taxon>
        <taxon>Moniliophthora</taxon>
    </lineage>
</organism>
<comment type="caution">
    <text evidence="11">The sequence shown here is derived from an EMBL/GenBank/DDBJ whole genome shotgun (WGS) entry which is preliminary data.</text>
</comment>
<keyword evidence="7 10" id="KW-0812">Transmembrane</keyword>
<keyword evidence="9 10" id="KW-0472">Membrane</keyword>
<proteinExistence type="inferred from homology"/>
<evidence type="ECO:0000313" key="11">
    <source>
        <dbReference type="EMBL" id="KTB36665.1"/>
    </source>
</evidence>
<comment type="subcellular location">
    <subcellularLocation>
        <location evidence="10">Endoplasmic reticulum membrane</location>
        <topology evidence="10">Multi-pass membrane protein</topology>
    </subcellularLocation>
    <subcellularLocation>
        <location evidence="1">Membrane</location>
        <topology evidence="1">Multi-pass membrane protein</topology>
    </subcellularLocation>
</comment>
<evidence type="ECO:0000256" key="9">
    <source>
        <dbReference type="ARBA" id="ARBA00023136"/>
    </source>
</evidence>
<dbReference type="PROSITE" id="PS51564">
    <property type="entry name" value="SAM_ICMT"/>
    <property type="match status" value="1"/>
</dbReference>
<evidence type="ECO:0000256" key="10">
    <source>
        <dbReference type="RuleBase" id="RU362022"/>
    </source>
</evidence>
<dbReference type="Pfam" id="PF04140">
    <property type="entry name" value="ICMT"/>
    <property type="match status" value="1"/>
</dbReference>
<reference evidence="11 12" key="1">
    <citation type="submission" date="2015-12" db="EMBL/GenBank/DDBJ databases">
        <title>Draft genome sequence of Moniliophthora roreri, the causal agent of frosty pod rot of cacao.</title>
        <authorList>
            <person name="Aime M.C."/>
            <person name="Diaz-Valderrama J.R."/>
            <person name="Kijpornyongpan T."/>
            <person name="Phillips-Mora W."/>
        </authorList>
    </citation>
    <scope>NUCLEOTIDE SEQUENCE [LARGE SCALE GENOMIC DNA]</scope>
    <source>
        <strain evidence="11 12">MCA 2952</strain>
    </source>
</reference>
<evidence type="ECO:0000256" key="6">
    <source>
        <dbReference type="ARBA" id="ARBA00022691"/>
    </source>
</evidence>
<dbReference type="AlphaFoldDB" id="A0A0W0FK26"/>
<dbReference type="Gene3D" id="1.20.120.1630">
    <property type="match status" value="1"/>
</dbReference>
<dbReference type="GO" id="GO:0032259">
    <property type="term" value="P:methylation"/>
    <property type="evidence" value="ECO:0007669"/>
    <property type="project" value="UniProtKB-KW"/>
</dbReference>
<dbReference type="GO" id="GO:0004671">
    <property type="term" value="F:protein C-terminal S-isoprenylcysteine carboxyl O-methyltransferase activity"/>
    <property type="evidence" value="ECO:0007669"/>
    <property type="project" value="UniProtKB-EC"/>
</dbReference>
<name>A0A0W0FK26_MONRR</name>
<evidence type="ECO:0000256" key="3">
    <source>
        <dbReference type="ARBA" id="ARBA00012151"/>
    </source>
</evidence>
<sequence>MSDGFEARIEARQHQKHHALHTEPIKDVVIHGNLPNTPLMASIISFLLGSTLSLGLFTFFSGGFSWWATYQLGFFLAAWAAFHWGEYAVTAGWNLEKCSVDSFLLDNGAMYHIANGTAVFEYIITSYFKPEWKTHSYFSSIGILLVMIGQALRSSAMIYASTNFSHSVAYRKRESHELVTSGVYSVFRHPSYAGFFYWALGTQMVLQNPICFILFFYLLWKFFYQRTRGEEKYLTQFFPNEYPEYRRRVGTWIPFVP</sequence>
<evidence type="ECO:0000256" key="2">
    <source>
        <dbReference type="ARBA" id="ARBA00009140"/>
    </source>
</evidence>
<keyword evidence="6 10" id="KW-0949">S-adenosyl-L-methionine</keyword>
<gene>
    <name evidence="11" type="ORF">WG66_10876</name>
</gene>
<dbReference type="EMBL" id="LATX01001892">
    <property type="protein sequence ID" value="KTB36665.1"/>
    <property type="molecule type" value="Genomic_DNA"/>
</dbReference>
<dbReference type="InterPro" id="IPR025770">
    <property type="entry name" value="PPMT_MeTrfase"/>
</dbReference>
<dbReference type="PANTHER" id="PTHR12714:SF9">
    <property type="entry name" value="PROTEIN-S-ISOPRENYLCYSTEINE O-METHYLTRANSFERASE"/>
    <property type="match status" value="1"/>
</dbReference>
<feature type="transmembrane region" description="Helical" evidence="10">
    <location>
        <begin position="72"/>
        <end position="89"/>
    </location>
</feature>
<feature type="transmembrane region" description="Helical" evidence="10">
    <location>
        <begin position="109"/>
        <end position="128"/>
    </location>
</feature>
<dbReference type="PANTHER" id="PTHR12714">
    <property type="entry name" value="PROTEIN-S ISOPRENYLCYSTEINE O-METHYLTRANSFERASE"/>
    <property type="match status" value="1"/>
</dbReference>